<evidence type="ECO:0000313" key="2">
    <source>
        <dbReference type="EMBL" id="TVU19710.1"/>
    </source>
</evidence>
<dbReference type="EMBL" id="RWGY01000029">
    <property type="protein sequence ID" value="TVU19710.1"/>
    <property type="molecule type" value="Genomic_DNA"/>
</dbReference>
<comment type="caution">
    <text evidence="2">The sequence shown here is derived from an EMBL/GenBank/DDBJ whole genome shotgun (WGS) entry which is preliminary data.</text>
</comment>
<evidence type="ECO:0000313" key="3">
    <source>
        <dbReference type="Proteomes" id="UP000324897"/>
    </source>
</evidence>
<protein>
    <submittedName>
        <fullName evidence="2">Uncharacterized protein</fullName>
    </submittedName>
</protein>
<name>A0A5J9U952_9POAL</name>
<reference evidence="2 3" key="1">
    <citation type="journal article" date="2019" name="Sci. Rep.">
        <title>A high-quality genome of Eragrostis curvula grass provides insights into Poaceae evolution and supports new strategies to enhance forage quality.</title>
        <authorList>
            <person name="Carballo J."/>
            <person name="Santos B.A.C.M."/>
            <person name="Zappacosta D."/>
            <person name="Garbus I."/>
            <person name="Selva J.P."/>
            <person name="Gallo C.A."/>
            <person name="Diaz A."/>
            <person name="Albertini E."/>
            <person name="Caccamo M."/>
            <person name="Echenique V."/>
        </authorList>
    </citation>
    <scope>NUCLEOTIDE SEQUENCE [LARGE SCALE GENOMIC DNA]</scope>
    <source>
        <strain evidence="3">cv. Victoria</strain>
        <tissue evidence="2">Leaf</tissue>
    </source>
</reference>
<keyword evidence="3" id="KW-1185">Reference proteome</keyword>
<dbReference type="AlphaFoldDB" id="A0A5J9U952"/>
<feature type="compositionally biased region" description="Polar residues" evidence="1">
    <location>
        <begin position="11"/>
        <end position="20"/>
    </location>
</feature>
<evidence type="ECO:0000256" key="1">
    <source>
        <dbReference type="SAM" id="MobiDB-lite"/>
    </source>
</evidence>
<dbReference type="Proteomes" id="UP000324897">
    <property type="component" value="Chromosome 7"/>
</dbReference>
<dbReference type="Gramene" id="TVU19710">
    <property type="protein sequence ID" value="TVU19710"/>
    <property type="gene ID" value="EJB05_35877"/>
</dbReference>
<feature type="compositionally biased region" description="Basic residues" evidence="1">
    <location>
        <begin position="24"/>
        <end position="37"/>
    </location>
</feature>
<organism evidence="2 3">
    <name type="scientific">Eragrostis curvula</name>
    <name type="common">weeping love grass</name>
    <dbReference type="NCBI Taxonomy" id="38414"/>
    <lineage>
        <taxon>Eukaryota</taxon>
        <taxon>Viridiplantae</taxon>
        <taxon>Streptophyta</taxon>
        <taxon>Embryophyta</taxon>
        <taxon>Tracheophyta</taxon>
        <taxon>Spermatophyta</taxon>
        <taxon>Magnoliopsida</taxon>
        <taxon>Liliopsida</taxon>
        <taxon>Poales</taxon>
        <taxon>Poaceae</taxon>
        <taxon>PACMAD clade</taxon>
        <taxon>Chloridoideae</taxon>
        <taxon>Eragrostideae</taxon>
        <taxon>Eragrostidinae</taxon>
        <taxon>Eragrostis</taxon>
    </lineage>
</organism>
<proteinExistence type="predicted"/>
<accession>A0A5J9U952</accession>
<gene>
    <name evidence="2" type="ORF">EJB05_35877</name>
</gene>
<sequence length="88" mass="9786">MSGRRHALAFTNAQQCQSGSIVVHQRRHGDVKRRRPQQPRADRGGVTPSRSRPGSSADHRRCYIFLDKSICASVAHSLPKPNARDLVS</sequence>
<feature type="region of interest" description="Disordered" evidence="1">
    <location>
        <begin position="1"/>
        <end position="58"/>
    </location>
</feature>